<evidence type="ECO:0000313" key="2">
    <source>
        <dbReference type="Proteomes" id="UP000706151"/>
    </source>
</evidence>
<protein>
    <submittedName>
        <fullName evidence="1">Uncharacterized protein</fullName>
    </submittedName>
</protein>
<accession>A0A935T9X5</accession>
<reference evidence="1 2" key="1">
    <citation type="submission" date="2020-10" db="EMBL/GenBank/DDBJ databases">
        <title>Connecting structure to function with the recovery of over 1000 high-quality activated sludge metagenome-assembled genomes encoding full-length rRNA genes using long-read sequencing.</title>
        <authorList>
            <person name="Singleton C.M."/>
            <person name="Petriglieri F."/>
            <person name="Kristensen J.M."/>
            <person name="Kirkegaard R.H."/>
            <person name="Michaelsen T.Y."/>
            <person name="Andersen M.H."/>
            <person name="Karst S.M."/>
            <person name="Dueholm M.S."/>
            <person name="Nielsen P.H."/>
            <person name="Albertsen M."/>
        </authorList>
    </citation>
    <scope>NUCLEOTIDE SEQUENCE [LARGE SCALE GENOMIC DNA]</scope>
    <source>
        <strain evidence="1">Fred_18-Q3-R57-64_BAT3C.720</strain>
    </source>
</reference>
<dbReference type="Proteomes" id="UP000706151">
    <property type="component" value="Unassembled WGS sequence"/>
</dbReference>
<proteinExistence type="predicted"/>
<name>A0A935T9X5_9PROT</name>
<dbReference type="AlphaFoldDB" id="A0A935T9X5"/>
<evidence type="ECO:0000313" key="1">
    <source>
        <dbReference type="EMBL" id="MBK7953537.1"/>
    </source>
</evidence>
<gene>
    <name evidence="1" type="ORF">IPK02_05965</name>
</gene>
<organism evidence="1 2">
    <name type="scientific">Candidatus Accumulibacter affinis</name>
    <dbReference type="NCBI Taxonomy" id="2954384"/>
    <lineage>
        <taxon>Bacteria</taxon>
        <taxon>Pseudomonadati</taxon>
        <taxon>Pseudomonadota</taxon>
        <taxon>Betaproteobacteria</taxon>
        <taxon>Candidatus Accumulibacter</taxon>
    </lineage>
</organism>
<dbReference type="EMBL" id="JADJOT010000006">
    <property type="protein sequence ID" value="MBK7953537.1"/>
    <property type="molecule type" value="Genomic_DNA"/>
</dbReference>
<comment type="caution">
    <text evidence="1">The sequence shown here is derived from an EMBL/GenBank/DDBJ whole genome shotgun (WGS) entry which is preliminary data.</text>
</comment>
<sequence length="174" mass="18534">MCHRNESASETGGRIAGIAQLSETASLGLLAAIDGTVDELLGVSKVMSGLSTMLAKKATEIEQKPTIEDEYIDEDDAAIDVMASAAAHLKTLLTQLVLRRKAIDEDGRDGRLKGHHCEALHDAYESATGEVAGLIETLEITRSAIISHDLKAEPRGTIEAFSSVEDLIASLHGR</sequence>